<protein>
    <submittedName>
        <fullName evidence="1">Uncharacterized protein</fullName>
    </submittedName>
</protein>
<proteinExistence type="predicted"/>
<reference evidence="1 2" key="1">
    <citation type="submission" date="2017-12" db="EMBL/GenBank/DDBJ databases">
        <title>Genomic analysis of a novel phage Ec_L1 lytic to Enterobacter cloacae.</title>
        <authorList>
            <person name="Li Z."/>
            <person name="Ren H."/>
            <person name="Xu Y."/>
        </authorList>
    </citation>
    <scope>NUCLEOTIDE SEQUENCE [LARGE SCALE GENOMIC DNA]</scope>
</reference>
<evidence type="ECO:0000313" key="1">
    <source>
        <dbReference type="EMBL" id="AUV57158.1"/>
    </source>
</evidence>
<organism evidence="1 2">
    <name type="scientific">Enterobacter phage Ec_L1</name>
    <dbReference type="NCBI Taxonomy" id="2070180"/>
    <lineage>
        <taxon>Viruses</taxon>
        <taxon>Duplodnaviria</taxon>
        <taxon>Heunggongvirae</taxon>
        <taxon>Uroviricota</taxon>
        <taxon>Caudoviricetes</taxon>
        <taxon>Drexlerviridae</taxon>
        <taxon>Eclunavirus</taxon>
        <taxon>Eclunavirus EcL1</taxon>
    </lineage>
</organism>
<dbReference type="Proteomes" id="UP000241856">
    <property type="component" value="Segment"/>
</dbReference>
<keyword evidence="2" id="KW-1185">Reference proteome</keyword>
<accession>A0A2P0W9X0</accession>
<sequence length="71" mass="8434">MRHYRIAVIETTTAFGDPVKRYAIQLRVAFFWWVTVEICGSLFQARYWLNESKAPIRKERIIKVIENSTKS</sequence>
<name>A0A2P0W9X0_9CAUD</name>
<dbReference type="OrthoDB" id="26960at10239"/>
<evidence type="ECO:0000313" key="2">
    <source>
        <dbReference type="Proteomes" id="UP000241856"/>
    </source>
</evidence>
<dbReference type="EMBL" id="MG732930">
    <property type="protein sequence ID" value="AUV57158.1"/>
    <property type="molecule type" value="Genomic_DNA"/>
</dbReference>
<gene>
    <name evidence="1" type="ORF">Ec44</name>
</gene>